<reference evidence="16" key="1">
    <citation type="submission" date="2015-07" db="EMBL/GenBank/DDBJ databases">
        <title>Transcriptome Assembly of Anthurium amnicola.</title>
        <authorList>
            <person name="Suzuki J."/>
        </authorList>
    </citation>
    <scope>NUCLEOTIDE SEQUENCE</scope>
</reference>
<feature type="compositionally biased region" description="Polar residues" evidence="12">
    <location>
        <begin position="798"/>
        <end position="812"/>
    </location>
</feature>
<dbReference type="InterPro" id="IPR001394">
    <property type="entry name" value="Peptidase_C19_UCH"/>
</dbReference>
<dbReference type="InterPro" id="IPR028889">
    <property type="entry name" value="USP"/>
</dbReference>
<dbReference type="GO" id="GO:0005634">
    <property type="term" value="C:nucleus"/>
    <property type="evidence" value="ECO:0007669"/>
    <property type="project" value="TreeGrafter"/>
</dbReference>
<dbReference type="GO" id="GO:0016579">
    <property type="term" value="P:protein deubiquitination"/>
    <property type="evidence" value="ECO:0007669"/>
    <property type="project" value="InterPro"/>
</dbReference>
<accession>A0A1D1YE20</accession>
<keyword evidence="7" id="KW-0833">Ubl conjugation pathway</keyword>
<evidence type="ECO:0000256" key="8">
    <source>
        <dbReference type="ARBA" id="ARBA00022801"/>
    </source>
</evidence>
<evidence type="ECO:0000256" key="2">
    <source>
        <dbReference type="ARBA" id="ARBA00009085"/>
    </source>
</evidence>
<dbReference type="FunFam" id="3.90.70.10:FF:000026">
    <property type="entry name" value="Ubiquitin carboxyl-terminal hydrolase 15"/>
    <property type="match status" value="1"/>
</dbReference>
<dbReference type="InterPro" id="IPR002893">
    <property type="entry name" value="Znf_MYND"/>
</dbReference>
<evidence type="ECO:0000256" key="7">
    <source>
        <dbReference type="ARBA" id="ARBA00022786"/>
    </source>
</evidence>
<dbReference type="InterPro" id="IPR050164">
    <property type="entry name" value="Peptidase_C19"/>
</dbReference>
<dbReference type="PROSITE" id="PS50865">
    <property type="entry name" value="ZF_MYND_2"/>
    <property type="match status" value="1"/>
</dbReference>
<keyword evidence="13" id="KW-1133">Transmembrane helix</keyword>
<dbReference type="Gene3D" id="6.10.140.2220">
    <property type="match status" value="1"/>
</dbReference>
<gene>
    <name evidence="16" type="primary">UBP15_2</name>
    <name evidence="16" type="ORF">g.59395</name>
</gene>
<comment type="similarity">
    <text evidence="2">Belongs to the peptidase C19 family.</text>
</comment>
<dbReference type="PANTHER" id="PTHR24006:SF685">
    <property type="entry name" value="UBIQUITIN CARBOXYL-TERMINAL HYDROLASE 15"/>
    <property type="match status" value="1"/>
</dbReference>
<evidence type="ECO:0000259" key="14">
    <source>
        <dbReference type="PROSITE" id="PS50235"/>
    </source>
</evidence>
<keyword evidence="8 16" id="KW-0378">Hydrolase</keyword>
<protein>
    <recommendedName>
        <fullName evidence="3">ubiquitinyl hydrolase 1</fullName>
        <ecNumber evidence="3">3.4.19.12</ecNumber>
    </recommendedName>
</protein>
<feature type="region of interest" description="Disordered" evidence="12">
    <location>
        <begin position="779"/>
        <end position="851"/>
    </location>
</feature>
<dbReference type="GO" id="GO:0004843">
    <property type="term" value="F:cysteine-type deubiquitinase activity"/>
    <property type="evidence" value="ECO:0007669"/>
    <property type="project" value="UniProtKB-EC"/>
</dbReference>
<evidence type="ECO:0000256" key="10">
    <source>
        <dbReference type="ARBA" id="ARBA00022833"/>
    </source>
</evidence>
<dbReference type="SUPFAM" id="SSF54001">
    <property type="entry name" value="Cysteine proteinases"/>
    <property type="match status" value="1"/>
</dbReference>
<sequence length="1010" mass="110871">MLEPRDADIPALFLFLVVLPLVTYFLLGKWNEATKRNARISMLAQLAAEEALRVEAMATADVISTGPSLSSGLHQCARCFSPATTRCSRCKSIRYCSGKCQIIHWRQGHKQECQQWENSGSIKYVSQDSTLESVHNSALAEDSLSASFIRNAIKEPMYHNVSSDTPVDPAIGDAIPNSAMERNVLDRKFSHRQKREILRNGEATGCSYEEIDDSDPSNDIPNSGTSYNELSGKGAPKRPKPDNDNCSASDEIHRHQNANSPVHLCVPTPSRSAMSEPNKLMGHITSVFESTNSGDNSPSVVSNNITTKSCKSEMEFDMDKISAQGELYSTNGTLGPDSSVDRTVAAGGIKFKKPPYTIEPSKHLSQKPAVKGPRESPCSGVDRTACMEKKSYIPEVISSAAIHAHSNNGVSATGDNKMAGAKKLPKLPKRSISGILSDSFKKNKMLFPYEELVKFFQCEVCDVFPRGLLNCGNSCYANAVLQCLTCTKPLTVYLLRGMHSRTCSVRDWCLMCELEMHVSMLRESGGPLSPSRILSNMRNIGCRIGSGTQEDAHEFLRLLVTSMQSICLEGLGGEKEVDTRLQETTLIQQIFGGRLRSKVKCLRCHLESERYENIMDLTLEIHGWVESLEDALTQFTAPEDLDGENMYRCGRCLAYVKARKQLSVHEVPNILTIVLKRFQTGNYGKINKYVTFPDLLDMIPFMTGTGDSPPLYMLYAVVVHLDTCNASFSGHYVSYVKDLQGTWFKIDDIQVQVVPFSQVMSEGAYMLFYSRSFPRPPRSYSGKVTSTHPAAPVKHVASKTQTSPRHGQSRPSDPSFVSGASLDVQSEPGAEARSRIDDPTGGYTLKHASGNSLPPRDSFADSISIDFSDATSSEWSLFTSSDESSFTTESASDSFSIADYGDTANLDPISSIFSPFYIPEGPRHSTISRAKLSSTRPQTRFYSESRGFVLDSAAPTLPQSLGSVHKGRGPGRVDTFVTEPVAPLSNCTMSVRPGSNPRGCLVQTTGCWDA</sequence>
<keyword evidence="10" id="KW-0862">Zinc</keyword>
<feature type="domain" description="MYND-type" evidence="15">
    <location>
        <begin position="76"/>
        <end position="113"/>
    </location>
</feature>
<dbReference type="GO" id="GO:0008270">
    <property type="term" value="F:zinc ion binding"/>
    <property type="evidence" value="ECO:0007669"/>
    <property type="project" value="UniProtKB-KW"/>
</dbReference>
<evidence type="ECO:0000256" key="9">
    <source>
        <dbReference type="ARBA" id="ARBA00022807"/>
    </source>
</evidence>
<name>A0A1D1YE20_9ARAE</name>
<keyword evidence="4" id="KW-0645">Protease</keyword>
<feature type="region of interest" description="Disordered" evidence="12">
    <location>
        <begin position="206"/>
        <end position="277"/>
    </location>
</feature>
<dbReference type="PANTHER" id="PTHR24006">
    <property type="entry name" value="UBIQUITIN CARBOXYL-TERMINAL HYDROLASE"/>
    <property type="match status" value="1"/>
</dbReference>
<evidence type="ECO:0000256" key="12">
    <source>
        <dbReference type="SAM" id="MobiDB-lite"/>
    </source>
</evidence>
<dbReference type="Gene3D" id="3.90.70.10">
    <property type="entry name" value="Cysteine proteinases"/>
    <property type="match status" value="1"/>
</dbReference>
<feature type="transmembrane region" description="Helical" evidence="13">
    <location>
        <begin position="12"/>
        <end position="30"/>
    </location>
</feature>
<dbReference type="GO" id="GO:0005829">
    <property type="term" value="C:cytosol"/>
    <property type="evidence" value="ECO:0007669"/>
    <property type="project" value="TreeGrafter"/>
</dbReference>
<keyword evidence="13" id="KW-0812">Transmembrane</keyword>
<dbReference type="EMBL" id="GDJX01015050">
    <property type="protein sequence ID" value="JAT52886.1"/>
    <property type="molecule type" value="Transcribed_RNA"/>
</dbReference>
<keyword evidence="6 11" id="KW-0863">Zinc-finger</keyword>
<dbReference type="FunFam" id="6.10.140.2220:FF:000006">
    <property type="entry name" value="Ubiquitin carboxyl-terminal hydrolase 15"/>
    <property type="match status" value="1"/>
</dbReference>
<evidence type="ECO:0000256" key="3">
    <source>
        <dbReference type="ARBA" id="ARBA00012759"/>
    </source>
</evidence>
<dbReference type="InterPro" id="IPR018200">
    <property type="entry name" value="USP_CS"/>
</dbReference>
<organism evidence="16">
    <name type="scientific">Anthurium amnicola</name>
    <dbReference type="NCBI Taxonomy" id="1678845"/>
    <lineage>
        <taxon>Eukaryota</taxon>
        <taxon>Viridiplantae</taxon>
        <taxon>Streptophyta</taxon>
        <taxon>Embryophyta</taxon>
        <taxon>Tracheophyta</taxon>
        <taxon>Spermatophyta</taxon>
        <taxon>Magnoliopsida</taxon>
        <taxon>Liliopsida</taxon>
        <taxon>Araceae</taxon>
        <taxon>Pothoideae</taxon>
        <taxon>Potheae</taxon>
        <taxon>Anthurium</taxon>
    </lineage>
</organism>
<dbReference type="InterPro" id="IPR038765">
    <property type="entry name" value="Papain-like_cys_pep_sf"/>
</dbReference>
<comment type="catalytic activity">
    <reaction evidence="1">
        <text>Thiol-dependent hydrolysis of ester, thioester, amide, peptide and isopeptide bonds formed by the C-terminal Gly of ubiquitin (a 76-residue protein attached to proteins as an intracellular targeting signal).</text>
        <dbReference type="EC" id="3.4.19.12"/>
    </reaction>
</comment>
<feature type="region of interest" description="Disordered" evidence="12">
    <location>
        <begin position="357"/>
        <end position="379"/>
    </location>
</feature>
<evidence type="ECO:0000256" key="1">
    <source>
        <dbReference type="ARBA" id="ARBA00000707"/>
    </source>
</evidence>
<dbReference type="PROSITE" id="PS00972">
    <property type="entry name" value="USP_1"/>
    <property type="match status" value="1"/>
</dbReference>
<proteinExistence type="inferred from homology"/>
<evidence type="ECO:0000259" key="15">
    <source>
        <dbReference type="PROSITE" id="PS50865"/>
    </source>
</evidence>
<dbReference type="AlphaFoldDB" id="A0A1D1YE20"/>
<evidence type="ECO:0000256" key="13">
    <source>
        <dbReference type="SAM" id="Phobius"/>
    </source>
</evidence>
<dbReference type="EC" id="3.4.19.12" evidence="3"/>
<dbReference type="CDD" id="cd02661">
    <property type="entry name" value="Peptidase_C19E"/>
    <property type="match status" value="1"/>
</dbReference>
<evidence type="ECO:0000256" key="4">
    <source>
        <dbReference type="ARBA" id="ARBA00022670"/>
    </source>
</evidence>
<feature type="domain" description="USP" evidence="14">
    <location>
        <begin position="466"/>
        <end position="772"/>
    </location>
</feature>
<evidence type="ECO:0000256" key="5">
    <source>
        <dbReference type="ARBA" id="ARBA00022723"/>
    </source>
</evidence>
<evidence type="ECO:0000256" key="6">
    <source>
        <dbReference type="ARBA" id="ARBA00022771"/>
    </source>
</evidence>
<keyword evidence="13" id="KW-0472">Membrane</keyword>
<keyword evidence="9" id="KW-0788">Thiol protease</keyword>
<dbReference type="Pfam" id="PF01753">
    <property type="entry name" value="zf-MYND"/>
    <property type="match status" value="1"/>
</dbReference>
<dbReference type="SUPFAM" id="SSF144232">
    <property type="entry name" value="HIT/MYND zinc finger-like"/>
    <property type="match status" value="1"/>
</dbReference>
<keyword evidence="5" id="KW-0479">Metal-binding</keyword>
<dbReference type="GO" id="GO:0006508">
    <property type="term" value="P:proteolysis"/>
    <property type="evidence" value="ECO:0007669"/>
    <property type="project" value="UniProtKB-KW"/>
</dbReference>
<dbReference type="PROSITE" id="PS50235">
    <property type="entry name" value="USP_3"/>
    <property type="match status" value="1"/>
</dbReference>
<dbReference type="Pfam" id="PF00443">
    <property type="entry name" value="UCH"/>
    <property type="match status" value="1"/>
</dbReference>
<evidence type="ECO:0000313" key="16">
    <source>
        <dbReference type="EMBL" id="JAT52886.1"/>
    </source>
</evidence>
<evidence type="ECO:0000256" key="11">
    <source>
        <dbReference type="PROSITE-ProRule" id="PRU00134"/>
    </source>
</evidence>